<dbReference type="AlphaFoldDB" id="A0AAU8CBY5"/>
<organism evidence="1">
    <name type="scientific">Halobacterium sp. NMX12-1</name>
    <dbReference type="NCBI Taxonomy" id="3166650"/>
    <lineage>
        <taxon>Archaea</taxon>
        <taxon>Methanobacteriati</taxon>
        <taxon>Methanobacteriota</taxon>
        <taxon>Stenosarchaea group</taxon>
        <taxon>Halobacteria</taxon>
        <taxon>Halobacteriales</taxon>
        <taxon>Halobacteriaceae</taxon>
        <taxon>Halobacterium</taxon>
    </lineage>
</organism>
<name>A0AAU8CBY5_9EURY</name>
<protein>
    <submittedName>
        <fullName evidence="1">Uncharacterized protein</fullName>
    </submittedName>
</protein>
<dbReference type="RefSeq" id="WP_353634404.1">
    <property type="nucleotide sequence ID" value="NZ_CP159204.1"/>
</dbReference>
<accession>A0AAU8CBY5</accession>
<gene>
    <name evidence="1" type="ORF">ABSL23_15340</name>
</gene>
<proteinExistence type="predicted"/>
<dbReference type="GeneID" id="91110551"/>
<sequence>MGSGQPNSEEFIVKAKYFLPLEPTEENLRQIQTRFTKILREEGYITDDAPLPYVTLDRTMEFVKIPPEPKKSRWDKLKEKIGPGGSDDIRERLTDTQKFLSGLERVADDIPFRFVFRFKTFHGDEVEGYDLFVEVTPALLQKSRQLRLSENYSYNTDNIVDRNKRELQRILGRLELEPIQGPYTEAETLDTRLSETTIDQLEEHSYGKTALKYINEGDQSLRRGLLHAALSCYIQGIEWTILYYKIQQDDEDLVEEQQNGEIGPVYFSDLTEELEEDTPASQKTISKLSNFNQAERRWMAHHKSGELQRQDVENVRSTLLRLSDELF</sequence>
<dbReference type="KEGG" id="hanx:ABSL23_15340"/>
<evidence type="ECO:0000313" key="1">
    <source>
        <dbReference type="EMBL" id="XCF16599.1"/>
    </source>
</evidence>
<reference evidence="1" key="1">
    <citation type="submission" date="2024-06" db="EMBL/GenBank/DDBJ databases">
        <title>Genome Sequence of an extremely halophilic archaeon isolated from Permian era halite, Salado Formation, Carlsbad, New Mexico: Halobacterium sp. strain NMX12-1.</title>
        <authorList>
            <person name="Sotoa L."/>
            <person name="DasSarma P."/>
            <person name="Anton B.P."/>
            <person name="Vincze T."/>
            <person name="Verma I."/>
            <person name="Eralp B."/>
            <person name="Powers D.W."/>
            <person name="Dozier B.L."/>
            <person name="Roberts R.J."/>
            <person name="DasSarma S."/>
        </authorList>
    </citation>
    <scope>NUCLEOTIDE SEQUENCE</scope>
    <source>
        <strain evidence="1">NMX12-1</strain>
    </source>
</reference>
<dbReference type="EMBL" id="CP159204">
    <property type="protein sequence ID" value="XCF16599.1"/>
    <property type="molecule type" value="Genomic_DNA"/>
</dbReference>